<dbReference type="EMBL" id="JBHSXX010000001">
    <property type="protein sequence ID" value="MFC6869335.1"/>
    <property type="molecule type" value="Genomic_DNA"/>
</dbReference>
<evidence type="ECO:0000313" key="3">
    <source>
        <dbReference type="EMBL" id="MFC6869335.1"/>
    </source>
</evidence>
<sequence>MTAGLELTRTGNVARLTFTRPDKHNAISFDMWSAIPDIVTEVEDDPSVTALVVTGEGANFSAGADIAEFGELRSTADGAALYDKAVHAAVTALADMVTPSVALIRGNCIGGGCQISVACDFRFAAEGARFGITPAKLGIVYDYTSTHQLVSLVGPANARYFLLSGNLVSAGRAREMGLVNDVYPDGEVDAAVEDFVATLATRSQTSVRGMNRIIGKIATGQNEPDDEIERLRRDAIHGADYAEGVAAFLERRKPRFTHHH</sequence>
<dbReference type="CDD" id="cd06558">
    <property type="entry name" value="crotonase-like"/>
    <property type="match status" value="1"/>
</dbReference>
<dbReference type="Proteomes" id="UP001596337">
    <property type="component" value="Unassembled WGS sequence"/>
</dbReference>
<dbReference type="InterPro" id="IPR001753">
    <property type="entry name" value="Enoyl-CoA_hydra/iso"/>
</dbReference>
<proteinExistence type="inferred from homology"/>
<dbReference type="InterPro" id="IPR018376">
    <property type="entry name" value="Enoyl-CoA_hyd/isom_CS"/>
</dbReference>
<dbReference type="RefSeq" id="WP_345389863.1">
    <property type="nucleotide sequence ID" value="NZ_BAABLA010000003.1"/>
</dbReference>
<dbReference type="PANTHER" id="PTHR42964:SF1">
    <property type="entry name" value="POLYKETIDE BIOSYNTHESIS ENOYL-COA HYDRATASE PKSH-RELATED"/>
    <property type="match status" value="1"/>
</dbReference>
<dbReference type="InterPro" id="IPR051683">
    <property type="entry name" value="Enoyl-CoA_Hydratase/Isomerase"/>
</dbReference>
<accession>A0ABW2C1Z9</accession>
<comment type="similarity">
    <text evidence="1 2">Belongs to the enoyl-CoA hydratase/isomerase family.</text>
</comment>
<dbReference type="SUPFAM" id="SSF52096">
    <property type="entry name" value="ClpP/crotonase"/>
    <property type="match status" value="1"/>
</dbReference>
<dbReference type="InterPro" id="IPR029045">
    <property type="entry name" value="ClpP/crotonase-like_dom_sf"/>
</dbReference>
<evidence type="ECO:0000256" key="1">
    <source>
        <dbReference type="ARBA" id="ARBA00005254"/>
    </source>
</evidence>
<evidence type="ECO:0000313" key="4">
    <source>
        <dbReference type="Proteomes" id="UP001596337"/>
    </source>
</evidence>
<organism evidence="3 4">
    <name type="scientific">Haloechinothrix salitolerans</name>
    <dbReference type="NCBI Taxonomy" id="926830"/>
    <lineage>
        <taxon>Bacteria</taxon>
        <taxon>Bacillati</taxon>
        <taxon>Actinomycetota</taxon>
        <taxon>Actinomycetes</taxon>
        <taxon>Pseudonocardiales</taxon>
        <taxon>Pseudonocardiaceae</taxon>
        <taxon>Haloechinothrix</taxon>
    </lineage>
</organism>
<dbReference type="PANTHER" id="PTHR42964">
    <property type="entry name" value="ENOYL-COA HYDRATASE"/>
    <property type="match status" value="1"/>
</dbReference>
<gene>
    <name evidence="3" type="ORF">ACFQGD_19510</name>
</gene>
<keyword evidence="4" id="KW-1185">Reference proteome</keyword>
<comment type="caution">
    <text evidence="3">The sequence shown here is derived from an EMBL/GenBank/DDBJ whole genome shotgun (WGS) entry which is preliminary data.</text>
</comment>
<dbReference type="InterPro" id="IPR014748">
    <property type="entry name" value="Enoyl-CoA_hydra_C"/>
</dbReference>
<protein>
    <submittedName>
        <fullName evidence="3">Enoyl-CoA hydratase-related protein</fullName>
    </submittedName>
</protein>
<dbReference type="Gene3D" id="3.90.226.10">
    <property type="entry name" value="2-enoyl-CoA Hydratase, Chain A, domain 1"/>
    <property type="match status" value="1"/>
</dbReference>
<dbReference type="PROSITE" id="PS00166">
    <property type="entry name" value="ENOYL_COA_HYDRATASE"/>
    <property type="match status" value="1"/>
</dbReference>
<evidence type="ECO:0000256" key="2">
    <source>
        <dbReference type="RuleBase" id="RU003707"/>
    </source>
</evidence>
<name>A0ABW2C1Z9_9PSEU</name>
<dbReference type="Gene3D" id="1.10.12.10">
    <property type="entry name" value="Lyase 2-enoyl-coa Hydratase, Chain A, domain 2"/>
    <property type="match status" value="1"/>
</dbReference>
<reference evidence="4" key="1">
    <citation type="journal article" date="2019" name="Int. J. Syst. Evol. Microbiol.">
        <title>The Global Catalogue of Microorganisms (GCM) 10K type strain sequencing project: providing services to taxonomists for standard genome sequencing and annotation.</title>
        <authorList>
            <consortium name="The Broad Institute Genomics Platform"/>
            <consortium name="The Broad Institute Genome Sequencing Center for Infectious Disease"/>
            <person name="Wu L."/>
            <person name="Ma J."/>
        </authorList>
    </citation>
    <scope>NUCLEOTIDE SEQUENCE [LARGE SCALE GENOMIC DNA]</scope>
    <source>
        <strain evidence="4">KCTC 32255</strain>
    </source>
</reference>
<dbReference type="Pfam" id="PF00378">
    <property type="entry name" value="ECH_1"/>
    <property type="match status" value="1"/>
</dbReference>